<evidence type="ECO:0000256" key="10">
    <source>
        <dbReference type="ARBA" id="ARBA00023251"/>
    </source>
</evidence>
<reference evidence="15 16" key="1">
    <citation type="submission" date="2020-04" db="EMBL/GenBank/DDBJ databases">
        <authorList>
            <person name="De Canck E."/>
        </authorList>
    </citation>
    <scope>NUCLEOTIDE SEQUENCE [LARGE SCALE GENOMIC DNA]</scope>
    <source>
        <strain evidence="15 16">LMG 28138</strain>
    </source>
</reference>
<dbReference type="PANTHER" id="PTHR30622:SF3">
    <property type="entry name" value="UNDECAPRENYL-DIPHOSPHATASE"/>
    <property type="match status" value="1"/>
</dbReference>
<comment type="miscellaneous">
    <text evidence="14">Bacitracin is thought to be involved in the inhibition of peptidoglycan synthesis by sequestering undecaprenyl diphosphate, thereby reducing the pool of lipid carrier available.</text>
</comment>
<feature type="transmembrane region" description="Helical" evidence="14">
    <location>
        <begin position="201"/>
        <end position="219"/>
    </location>
</feature>
<feature type="transmembrane region" description="Helical" evidence="14">
    <location>
        <begin position="264"/>
        <end position="282"/>
    </location>
</feature>
<feature type="transmembrane region" description="Helical" evidence="14">
    <location>
        <begin position="83"/>
        <end position="102"/>
    </location>
</feature>
<dbReference type="GO" id="GO:0046677">
    <property type="term" value="P:response to antibiotic"/>
    <property type="evidence" value="ECO:0007669"/>
    <property type="project" value="UniProtKB-UniRule"/>
</dbReference>
<dbReference type="GO" id="GO:0009252">
    <property type="term" value="P:peptidoglycan biosynthetic process"/>
    <property type="evidence" value="ECO:0007669"/>
    <property type="project" value="UniProtKB-KW"/>
</dbReference>
<evidence type="ECO:0000256" key="14">
    <source>
        <dbReference type="HAMAP-Rule" id="MF_01006"/>
    </source>
</evidence>
<evidence type="ECO:0000256" key="5">
    <source>
        <dbReference type="ARBA" id="ARBA00022475"/>
    </source>
</evidence>
<dbReference type="GO" id="GO:0071555">
    <property type="term" value="P:cell wall organization"/>
    <property type="evidence" value="ECO:0007669"/>
    <property type="project" value="UniProtKB-KW"/>
</dbReference>
<keyword evidence="5 14" id="KW-1003">Cell membrane</keyword>
<protein>
    <recommendedName>
        <fullName evidence="4 14">Undecaprenyl-diphosphatase</fullName>
        <ecNumber evidence="3 14">3.6.1.27</ecNumber>
    </recommendedName>
    <alternativeName>
        <fullName evidence="12 14">Bacitracin resistance protein</fullName>
    </alternativeName>
    <alternativeName>
        <fullName evidence="11 14">Undecaprenyl pyrophosphate phosphatase</fullName>
    </alternativeName>
</protein>
<comment type="subcellular location">
    <subcellularLocation>
        <location evidence="1 14">Cell membrane</location>
        <topology evidence="1 14">Multi-pass membrane protein</topology>
    </subcellularLocation>
</comment>
<dbReference type="NCBIfam" id="NF001389">
    <property type="entry name" value="PRK00281.1-2"/>
    <property type="match status" value="1"/>
</dbReference>
<feature type="transmembrane region" description="Helical" evidence="14">
    <location>
        <begin position="108"/>
        <end position="129"/>
    </location>
</feature>
<dbReference type="GO" id="GO:0005886">
    <property type="term" value="C:plasma membrane"/>
    <property type="evidence" value="ECO:0007669"/>
    <property type="project" value="UniProtKB-SubCell"/>
</dbReference>
<dbReference type="InterPro" id="IPR003824">
    <property type="entry name" value="UppP"/>
</dbReference>
<proteinExistence type="inferred from homology"/>
<dbReference type="EC" id="3.6.1.27" evidence="3 14"/>
<comment type="function">
    <text evidence="14">Catalyzes the dephosphorylation of undecaprenyl diphosphate (UPP). Confers resistance to bacitracin.</text>
</comment>
<evidence type="ECO:0000256" key="12">
    <source>
        <dbReference type="ARBA" id="ARBA00032932"/>
    </source>
</evidence>
<dbReference type="HAMAP" id="MF_01006">
    <property type="entry name" value="Undec_diphosphatase"/>
    <property type="match status" value="1"/>
</dbReference>
<evidence type="ECO:0000256" key="9">
    <source>
        <dbReference type="ARBA" id="ARBA00023136"/>
    </source>
</evidence>
<evidence type="ECO:0000256" key="1">
    <source>
        <dbReference type="ARBA" id="ARBA00004651"/>
    </source>
</evidence>
<dbReference type="Pfam" id="PF02673">
    <property type="entry name" value="BacA"/>
    <property type="match status" value="1"/>
</dbReference>
<name>A0A6S7CK52_9BURK</name>
<evidence type="ECO:0000256" key="13">
    <source>
        <dbReference type="ARBA" id="ARBA00047594"/>
    </source>
</evidence>
<evidence type="ECO:0000256" key="8">
    <source>
        <dbReference type="ARBA" id="ARBA00022989"/>
    </source>
</evidence>
<evidence type="ECO:0000256" key="2">
    <source>
        <dbReference type="ARBA" id="ARBA00010621"/>
    </source>
</evidence>
<dbReference type="EMBL" id="CADIKM010000004">
    <property type="protein sequence ID" value="CAB3781874.1"/>
    <property type="molecule type" value="Genomic_DNA"/>
</dbReference>
<keyword evidence="14" id="KW-0961">Cell wall biogenesis/degradation</keyword>
<dbReference type="GO" id="GO:0050380">
    <property type="term" value="F:undecaprenyl-diphosphatase activity"/>
    <property type="evidence" value="ECO:0007669"/>
    <property type="project" value="UniProtKB-UniRule"/>
</dbReference>
<dbReference type="NCBIfam" id="NF001390">
    <property type="entry name" value="PRK00281.1-4"/>
    <property type="match status" value="1"/>
</dbReference>
<evidence type="ECO:0000256" key="11">
    <source>
        <dbReference type="ARBA" id="ARBA00032707"/>
    </source>
</evidence>
<sequence length="285" mass="30506">MLLPEPANALILGIVEGLTEFIPVSSTGHLIVVGSLLGMHGDLANMFDIVIQLGAILAVCWEFRRKLISTVVGLPSSGEARRFALNVIIACVPAGILGLLLGKSIQQVLFAPMPVAIALFVGGIVILIVERHNRNLVLARQSEDLRGTGARVTSINQMSGLDAVKVGFAQCFALIPGTSRSGATIIGGMMFGLDRKVATEFSFYVAIPLLFAATLYELLKARAALTSDSAVMLIIGLVAAFVSGLICVRWLMRFVSSHDFRAFAWYRIAFGGVILLTAYTGVVEW</sequence>
<organism evidence="15 16">
    <name type="scientific">Pararobbsia alpina</name>
    <dbReference type="NCBI Taxonomy" id="621374"/>
    <lineage>
        <taxon>Bacteria</taxon>
        <taxon>Pseudomonadati</taxon>
        <taxon>Pseudomonadota</taxon>
        <taxon>Betaproteobacteria</taxon>
        <taxon>Burkholderiales</taxon>
        <taxon>Burkholderiaceae</taxon>
        <taxon>Pararobbsia</taxon>
    </lineage>
</organism>
<keyword evidence="6 14" id="KW-0812">Transmembrane</keyword>
<accession>A0A6S7CK52</accession>
<keyword evidence="16" id="KW-1185">Reference proteome</keyword>
<evidence type="ECO:0000256" key="6">
    <source>
        <dbReference type="ARBA" id="ARBA00022692"/>
    </source>
</evidence>
<dbReference type="Proteomes" id="UP000494115">
    <property type="component" value="Unassembled WGS sequence"/>
</dbReference>
<keyword evidence="14" id="KW-0133">Cell shape</keyword>
<keyword evidence="8 14" id="KW-1133">Transmembrane helix</keyword>
<evidence type="ECO:0000313" key="15">
    <source>
        <dbReference type="EMBL" id="CAB3781874.1"/>
    </source>
</evidence>
<comment type="catalytic activity">
    <reaction evidence="13 14">
        <text>di-trans,octa-cis-undecaprenyl diphosphate + H2O = di-trans,octa-cis-undecaprenyl phosphate + phosphate + H(+)</text>
        <dbReference type="Rhea" id="RHEA:28094"/>
        <dbReference type="ChEBI" id="CHEBI:15377"/>
        <dbReference type="ChEBI" id="CHEBI:15378"/>
        <dbReference type="ChEBI" id="CHEBI:43474"/>
        <dbReference type="ChEBI" id="CHEBI:58405"/>
        <dbReference type="ChEBI" id="CHEBI:60392"/>
        <dbReference type="EC" id="3.6.1.27"/>
    </reaction>
</comment>
<keyword evidence="7 14" id="KW-0378">Hydrolase</keyword>
<gene>
    <name evidence="15" type="primary">uppP_1</name>
    <name evidence="14" type="synonym">uppP</name>
    <name evidence="15" type="ORF">LMG28138_01377</name>
</gene>
<evidence type="ECO:0000313" key="16">
    <source>
        <dbReference type="Proteomes" id="UP000494115"/>
    </source>
</evidence>
<feature type="transmembrane region" description="Helical" evidence="14">
    <location>
        <begin position="231"/>
        <end position="252"/>
    </location>
</feature>
<keyword evidence="9 14" id="KW-0472">Membrane</keyword>
<feature type="transmembrane region" description="Helical" evidence="14">
    <location>
        <begin position="43"/>
        <end position="63"/>
    </location>
</feature>
<dbReference type="NCBIfam" id="TIGR00753">
    <property type="entry name" value="undec_PP_bacA"/>
    <property type="match status" value="1"/>
</dbReference>
<dbReference type="GO" id="GO:0008360">
    <property type="term" value="P:regulation of cell shape"/>
    <property type="evidence" value="ECO:0007669"/>
    <property type="project" value="UniProtKB-KW"/>
</dbReference>
<keyword evidence="10 14" id="KW-0046">Antibiotic resistance</keyword>
<dbReference type="PANTHER" id="PTHR30622">
    <property type="entry name" value="UNDECAPRENYL-DIPHOSPHATASE"/>
    <property type="match status" value="1"/>
</dbReference>
<comment type="similarity">
    <text evidence="2 14">Belongs to the UppP family.</text>
</comment>
<evidence type="ECO:0000256" key="3">
    <source>
        <dbReference type="ARBA" id="ARBA00012374"/>
    </source>
</evidence>
<dbReference type="AlphaFoldDB" id="A0A6S7CK52"/>
<evidence type="ECO:0000256" key="4">
    <source>
        <dbReference type="ARBA" id="ARBA00021581"/>
    </source>
</evidence>
<evidence type="ECO:0000256" key="7">
    <source>
        <dbReference type="ARBA" id="ARBA00022801"/>
    </source>
</evidence>
<dbReference type="RefSeq" id="WP_175103994.1">
    <property type="nucleotide sequence ID" value="NZ_CADIKM010000004.1"/>
</dbReference>
<keyword evidence="14" id="KW-0573">Peptidoglycan synthesis</keyword>